<evidence type="ECO:0000313" key="2">
    <source>
        <dbReference type="EMBL" id="QDV04633.1"/>
    </source>
</evidence>
<accession>A0A518EKL6</accession>
<reference evidence="2 3" key="1">
    <citation type="submission" date="2019-02" db="EMBL/GenBank/DDBJ databases">
        <title>Deep-cultivation of Planctomycetes and their phenomic and genomic characterization uncovers novel biology.</title>
        <authorList>
            <person name="Wiegand S."/>
            <person name="Jogler M."/>
            <person name="Boedeker C."/>
            <person name="Pinto D."/>
            <person name="Vollmers J."/>
            <person name="Rivas-Marin E."/>
            <person name="Kohn T."/>
            <person name="Peeters S.H."/>
            <person name="Heuer A."/>
            <person name="Rast P."/>
            <person name="Oberbeckmann S."/>
            <person name="Bunk B."/>
            <person name="Jeske O."/>
            <person name="Meyerdierks A."/>
            <person name="Storesund J.E."/>
            <person name="Kallscheuer N."/>
            <person name="Luecker S."/>
            <person name="Lage O.M."/>
            <person name="Pohl T."/>
            <person name="Merkel B.J."/>
            <person name="Hornburger P."/>
            <person name="Mueller R.-W."/>
            <person name="Bruemmer F."/>
            <person name="Labrenz M."/>
            <person name="Spormann A.M."/>
            <person name="Op den Camp H."/>
            <person name="Overmann J."/>
            <person name="Amann R."/>
            <person name="Jetten M.S.M."/>
            <person name="Mascher T."/>
            <person name="Medema M.H."/>
            <person name="Devos D.P."/>
            <person name="Kaster A.-K."/>
            <person name="Ovreas L."/>
            <person name="Rohde M."/>
            <person name="Galperin M.Y."/>
            <person name="Jogler C."/>
        </authorList>
    </citation>
    <scope>NUCLEOTIDE SEQUENCE [LARGE SCALE GENOMIC DNA]</scope>
    <source>
        <strain evidence="2 3">Poly30</strain>
    </source>
</reference>
<feature type="domain" description="Cysteine-rich" evidence="1">
    <location>
        <begin position="3"/>
        <end position="85"/>
    </location>
</feature>
<dbReference type="GO" id="GO:0016491">
    <property type="term" value="F:oxidoreductase activity"/>
    <property type="evidence" value="ECO:0007669"/>
    <property type="project" value="UniProtKB-ARBA"/>
</dbReference>
<dbReference type="Pfam" id="PF02754">
    <property type="entry name" value="CCG"/>
    <property type="match status" value="2"/>
</dbReference>
<gene>
    <name evidence="2" type="primary">lutA_1</name>
    <name evidence="2" type="ORF">Poly30_01240</name>
</gene>
<proteinExistence type="predicted"/>
<dbReference type="Proteomes" id="UP000320390">
    <property type="component" value="Chromosome"/>
</dbReference>
<dbReference type="OrthoDB" id="9770306at2"/>
<feature type="domain" description="Cysteine-rich" evidence="1">
    <location>
        <begin position="133"/>
        <end position="218"/>
    </location>
</feature>
<dbReference type="InterPro" id="IPR004017">
    <property type="entry name" value="Cys_rich_dom"/>
</dbReference>
<dbReference type="GO" id="GO:0005829">
    <property type="term" value="C:cytosol"/>
    <property type="evidence" value="ECO:0007669"/>
    <property type="project" value="TreeGrafter"/>
</dbReference>
<dbReference type="PANTHER" id="PTHR30296">
    <property type="entry name" value="UNCHARACTERIZED PROTEIN YKGE"/>
    <property type="match status" value="1"/>
</dbReference>
<keyword evidence="3" id="KW-1185">Reference proteome</keyword>
<organism evidence="2 3">
    <name type="scientific">Saltatorellus ferox</name>
    <dbReference type="NCBI Taxonomy" id="2528018"/>
    <lineage>
        <taxon>Bacteria</taxon>
        <taxon>Pseudomonadati</taxon>
        <taxon>Planctomycetota</taxon>
        <taxon>Planctomycetia</taxon>
        <taxon>Planctomycetia incertae sedis</taxon>
        <taxon>Saltatorellus</taxon>
    </lineage>
</organism>
<dbReference type="EMBL" id="CP036434">
    <property type="protein sequence ID" value="QDV04633.1"/>
    <property type="molecule type" value="Genomic_DNA"/>
</dbReference>
<sequence>MNVSLFVTCLVDGFWPGVGVSAVKVLRKAGCTVRFEPRQTCCGQPAYNTGYEDEARRVVAAMLDAYENDDSEAIVMPSGSCAAMVQHAPRLFEDDPRRLAQAKAFAARSHEFSSFLVDVLGVTEFGSEFEGRVIWHDACHGLRDLGVREQPRQLLRKVRGLELIEAAGDPTCCGFGGTFSVKQPEVSTAMLDTRLAVLRGAHPDVIASSDVSCLMQMDGRLRKDEAAESRAPRAMHLAEVLASGLD</sequence>
<evidence type="ECO:0000259" key="1">
    <source>
        <dbReference type="Pfam" id="PF02754"/>
    </source>
</evidence>
<dbReference type="AlphaFoldDB" id="A0A518EKL6"/>
<dbReference type="RefSeq" id="WP_145194087.1">
    <property type="nucleotide sequence ID" value="NZ_CP036434.1"/>
</dbReference>
<name>A0A518EKL6_9BACT</name>
<dbReference type="PANTHER" id="PTHR30296:SF0">
    <property type="entry name" value="LACTATE UTILIZATION PROTEIN A"/>
    <property type="match status" value="1"/>
</dbReference>
<protein>
    <submittedName>
        <fullName evidence="2">Lactate utilization protein A</fullName>
    </submittedName>
</protein>
<evidence type="ECO:0000313" key="3">
    <source>
        <dbReference type="Proteomes" id="UP000320390"/>
    </source>
</evidence>